<dbReference type="EMBL" id="BMAO01009207">
    <property type="protein sequence ID" value="GFR29305.1"/>
    <property type="molecule type" value="Genomic_DNA"/>
</dbReference>
<evidence type="ECO:0000313" key="2">
    <source>
        <dbReference type="Proteomes" id="UP000887116"/>
    </source>
</evidence>
<proteinExistence type="predicted"/>
<evidence type="ECO:0000313" key="1">
    <source>
        <dbReference type="EMBL" id="GFR29305.1"/>
    </source>
</evidence>
<gene>
    <name evidence="1" type="ORF">TNCT_380371</name>
</gene>
<accession>A0A8X6M110</accession>
<keyword evidence="2" id="KW-1185">Reference proteome</keyword>
<sequence length="106" mass="12510">MVLPRPVHLVYAVGQRNVRSATHDIYRPVEEFKKELCIPRPYVLMHAEWSYHDPPALFLRWGSVIFLPPRHDIDRPVEEFRTELCIHRPCVLMVLPRNVRPVYAVG</sequence>
<comment type="caution">
    <text evidence="1">The sequence shown here is derived from an EMBL/GenBank/DDBJ whole genome shotgun (WGS) entry which is preliminary data.</text>
</comment>
<dbReference type="AlphaFoldDB" id="A0A8X6M110"/>
<dbReference type="Proteomes" id="UP000887116">
    <property type="component" value="Unassembled WGS sequence"/>
</dbReference>
<name>A0A8X6M110_TRICU</name>
<reference evidence="1" key="1">
    <citation type="submission" date="2020-07" db="EMBL/GenBank/DDBJ databases">
        <title>Multicomponent nature underlies the extraordinary mechanical properties of spider dragline silk.</title>
        <authorList>
            <person name="Kono N."/>
            <person name="Nakamura H."/>
            <person name="Mori M."/>
            <person name="Yoshida Y."/>
            <person name="Ohtoshi R."/>
            <person name="Malay A.D."/>
            <person name="Moran D.A.P."/>
            <person name="Tomita M."/>
            <person name="Numata K."/>
            <person name="Arakawa K."/>
        </authorList>
    </citation>
    <scope>NUCLEOTIDE SEQUENCE</scope>
</reference>
<protein>
    <submittedName>
        <fullName evidence="1">Uncharacterized protein</fullName>
    </submittedName>
</protein>
<organism evidence="1 2">
    <name type="scientific">Trichonephila clavata</name>
    <name type="common">Joro spider</name>
    <name type="synonym">Nephila clavata</name>
    <dbReference type="NCBI Taxonomy" id="2740835"/>
    <lineage>
        <taxon>Eukaryota</taxon>
        <taxon>Metazoa</taxon>
        <taxon>Ecdysozoa</taxon>
        <taxon>Arthropoda</taxon>
        <taxon>Chelicerata</taxon>
        <taxon>Arachnida</taxon>
        <taxon>Araneae</taxon>
        <taxon>Araneomorphae</taxon>
        <taxon>Entelegynae</taxon>
        <taxon>Araneoidea</taxon>
        <taxon>Nephilidae</taxon>
        <taxon>Trichonephila</taxon>
    </lineage>
</organism>